<keyword evidence="5" id="KW-0508">mRNA splicing</keyword>
<dbReference type="EMBL" id="JAPFFF010000008">
    <property type="protein sequence ID" value="KAK8885194.1"/>
    <property type="molecule type" value="Genomic_DNA"/>
</dbReference>
<dbReference type="Pfam" id="PF23231">
    <property type="entry name" value="HAT_Syf1_CNRKL1_C"/>
    <property type="match status" value="1"/>
</dbReference>
<dbReference type="InterPro" id="IPR045075">
    <property type="entry name" value="Syf1-like"/>
</dbReference>
<evidence type="ECO:0000256" key="4">
    <source>
        <dbReference type="ARBA" id="ARBA00022737"/>
    </source>
</evidence>
<sequence>MLNPIHLHNKTAASIQITADQLILESVSRMRDRPRLPELEHQSQAELEDERFKRRQAWELNVRRNLCSYHTYIRYARWEEGLNELEKARSVFERGLEFSRYREPEVWMCYIDMELRHKQISYARNLMERSVKILPRHDPFWLKYAQVEENFGNIEGTRRIFQRWIAWEPPTHAFLCFVEFEARVREFTRARSVFERLLIVHPYAESYLRYADFEIKLKQPARARRIFERGLEALGENDIDEKLIITFAEFEEGEGEIERARALYKYALEKLPENRTRELYPSYLQFEKRFGGQKQIEDAVVEKKRLQYQQALEEDPYDYDSWFELCELLQNIEDVEVIRATYEKAVSNPPQTKTEKQQWSRYVLLCIKYAIFEEKIAKSPENARKVYYSIIDKVPHKKFTFSRLWVLYAYFEIRQDNLNTARTILGHSIGTCPRSAVFDAYIEIETILGEKANVRKLFDQYIKMIPSDVRGWVKYAQFEFKENNIDKARNLFEEAIESHQVESIDLLWAYYIQFETETGNADNIRKLYRRSIEANNKIGLWKGLIFFEAENCSDIDQARKLFDEAELSFAENREERKKLREFRVVFEERYGDTDALQEAIQKVPKVDEEDGTILFPEENETSMSSLLEAANNWDREKV</sequence>
<dbReference type="SMART" id="SM00386">
    <property type="entry name" value="HAT"/>
    <property type="match status" value="13"/>
</dbReference>
<accession>A0ABR2K239</accession>
<name>A0ABR2K239_9EUKA</name>
<dbReference type="PANTHER" id="PTHR11246:SF3">
    <property type="entry name" value="CROOKED NECK-LIKE PROTEIN 1"/>
    <property type="match status" value="1"/>
</dbReference>
<evidence type="ECO:0000256" key="5">
    <source>
        <dbReference type="ARBA" id="ARBA00023187"/>
    </source>
</evidence>
<organism evidence="8 9">
    <name type="scientific">Tritrichomonas musculus</name>
    <dbReference type="NCBI Taxonomy" id="1915356"/>
    <lineage>
        <taxon>Eukaryota</taxon>
        <taxon>Metamonada</taxon>
        <taxon>Parabasalia</taxon>
        <taxon>Tritrichomonadida</taxon>
        <taxon>Tritrichomonadidae</taxon>
        <taxon>Tritrichomonas</taxon>
    </lineage>
</organism>
<dbReference type="SUPFAM" id="SSF48452">
    <property type="entry name" value="TPR-like"/>
    <property type="match status" value="2"/>
</dbReference>
<evidence type="ECO:0000256" key="6">
    <source>
        <dbReference type="ARBA" id="ARBA00023242"/>
    </source>
</evidence>
<dbReference type="InterPro" id="IPR055430">
    <property type="entry name" value="HAT_Syf1_CNRKL1_C"/>
</dbReference>
<keyword evidence="6" id="KW-0539">Nucleus</keyword>
<evidence type="ECO:0000313" key="8">
    <source>
        <dbReference type="EMBL" id="KAK8885194.1"/>
    </source>
</evidence>
<reference evidence="8 9" key="1">
    <citation type="submission" date="2024-04" db="EMBL/GenBank/DDBJ databases">
        <title>Tritrichomonas musculus Genome.</title>
        <authorList>
            <person name="Alves-Ferreira E."/>
            <person name="Grigg M."/>
            <person name="Lorenzi H."/>
            <person name="Galac M."/>
        </authorList>
    </citation>
    <scope>NUCLEOTIDE SEQUENCE [LARGE SCALE GENOMIC DNA]</scope>
    <source>
        <strain evidence="8 9">EAF2021</strain>
    </source>
</reference>
<proteinExistence type="inferred from homology"/>
<keyword evidence="3" id="KW-0507">mRNA processing</keyword>
<dbReference type="PANTHER" id="PTHR11246">
    <property type="entry name" value="PRE-MRNA SPLICING FACTOR"/>
    <property type="match status" value="1"/>
</dbReference>
<dbReference type="Pfam" id="PF23240">
    <property type="entry name" value="HAT_PRP39_N"/>
    <property type="match status" value="1"/>
</dbReference>
<evidence type="ECO:0000259" key="7">
    <source>
        <dbReference type="Pfam" id="PF23231"/>
    </source>
</evidence>
<evidence type="ECO:0000256" key="2">
    <source>
        <dbReference type="ARBA" id="ARBA00008644"/>
    </source>
</evidence>
<evidence type="ECO:0000313" key="9">
    <source>
        <dbReference type="Proteomes" id="UP001470230"/>
    </source>
</evidence>
<keyword evidence="4" id="KW-0677">Repeat</keyword>
<evidence type="ECO:0000256" key="1">
    <source>
        <dbReference type="ARBA" id="ARBA00004123"/>
    </source>
</evidence>
<dbReference type="InterPro" id="IPR003107">
    <property type="entry name" value="HAT"/>
</dbReference>
<evidence type="ECO:0000256" key="3">
    <source>
        <dbReference type="ARBA" id="ARBA00022664"/>
    </source>
</evidence>
<comment type="caution">
    <text evidence="8">The sequence shown here is derived from an EMBL/GenBank/DDBJ whole genome shotgun (WGS) entry which is preliminary data.</text>
</comment>
<protein>
    <submittedName>
        <fullName evidence="8">Crooked neck-like protein 1</fullName>
    </submittedName>
</protein>
<dbReference type="Proteomes" id="UP001470230">
    <property type="component" value="Unassembled WGS sequence"/>
</dbReference>
<keyword evidence="9" id="KW-1185">Reference proteome</keyword>
<comment type="similarity">
    <text evidence="2">Belongs to the crooked-neck family.</text>
</comment>
<feature type="domain" description="Pre-mRNA-splicing factor Syf1/CRNKL1-like C-terminal HAT-repeats" evidence="7">
    <location>
        <begin position="69"/>
        <end position="228"/>
    </location>
</feature>
<comment type="subcellular location">
    <subcellularLocation>
        <location evidence="1">Nucleus</location>
    </subcellularLocation>
</comment>
<dbReference type="InterPro" id="IPR011990">
    <property type="entry name" value="TPR-like_helical_dom_sf"/>
</dbReference>
<gene>
    <name evidence="8" type="ORF">M9Y10_044323</name>
</gene>
<dbReference type="Gene3D" id="1.25.40.10">
    <property type="entry name" value="Tetratricopeptide repeat domain"/>
    <property type="match status" value="4"/>
</dbReference>